<reference evidence="2" key="1">
    <citation type="submission" date="2022-11" db="EMBL/GenBank/DDBJ databases">
        <authorList>
            <person name="Kikuchi T."/>
        </authorList>
    </citation>
    <scope>NUCLEOTIDE SEQUENCE</scope>
    <source>
        <strain evidence="2">PS1010</strain>
    </source>
</reference>
<organism evidence="2 3">
    <name type="scientific">Caenorhabditis angaria</name>
    <dbReference type="NCBI Taxonomy" id="860376"/>
    <lineage>
        <taxon>Eukaryota</taxon>
        <taxon>Metazoa</taxon>
        <taxon>Ecdysozoa</taxon>
        <taxon>Nematoda</taxon>
        <taxon>Chromadorea</taxon>
        <taxon>Rhabditida</taxon>
        <taxon>Rhabditina</taxon>
        <taxon>Rhabditomorpha</taxon>
        <taxon>Rhabditoidea</taxon>
        <taxon>Rhabditidae</taxon>
        <taxon>Peloderinae</taxon>
        <taxon>Caenorhabditis</taxon>
    </lineage>
</organism>
<evidence type="ECO:0000313" key="3">
    <source>
        <dbReference type="Proteomes" id="UP001152747"/>
    </source>
</evidence>
<comment type="caution">
    <text evidence="2">The sequence shown here is derived from an EMBL/GenBank/DDBJ whole genome shotgun (WGS) entry which is preliminary data.</text>
</comment>
<protein>
    <submittedName>
        <fullName evidence="2">Uncharacterized protein</fullName>
    </submittedName>
</protein>
<feature type="region of interest" description="Disordered" evidence="1">
    <location>
        <begin position="201"/>
        <end position="221"/>
    </location>
</feature>
<feature type="compositionally biased region" description="Polar residues" evidence="1">
    <location>
        <begin position="18"/>
        <end position="28"/>
    </location>
</feature>
<feature type="region of interest" description="Disordered" evidence="1">
    <location>
        <begin position="1"/>
        <end position="186"/>
    </location>
</feature>
<evidence type="ECO:0000313" key="2">
    <source>
        <dbReference type="EMBL" id="CAI5445025.1"/>
    </source>
</evidence>
<feature type="compositionally biased region" description="Basic and acidic residues" evidence="1">
    <location>
        <begin position="87"/>
        <end position="98"/>
    </location>
</feature>
<evidence type="ECO:0000256" key="1">
    <source>
        <dbReference type="SAM" id="MobiDB-lite"/>
    </source>
</evidence>
<sequence length="221" mass="24935">MPATRSPSPDQESEKDAQSIQQRSSTSSEAEKNSAEVKNVSLKRPKMEEMCGPMTIKNGKVEESLDPKKDRKIERENIEGINEDDVEFGREENQKETEGEGFDPNAPSSSTAQQVPNVPDSYKYDPEMAKVTGVSSKENTTSKERTNRRQSSVYKNIPRENQQIPLNKSQPLQRPAAPISPATIPESDSWRLCKLLKCWDRSPRRSQSRTSQVVPHPRNPL</sequence>
<name>A0A9P1IHA6_9PELO</name>
<gene>
    <name evidence="2" type="ORF">CAMP_LOCUS7662</name>
</gene>
<keyword evidence="3" id="KW-1185">Reference proteome</keyword>
<accession>A0A9P1IHA6</accession>
<feature type="compositionally biased region" description="Basic and acidic residues" evidence="1">
    <location>
        <begin position="59"/>
        <end position="78"/>
    </location>
</feature>
<feature type="compositionally biased region" description="Polar residues" evidence="1">
    <location>
        <begin position="106"/>
        <end position="116"/>
    </location>
</feature>
<dbReference type="EMBL" id="CANHGI010000003">
    <property type="protein sequence ID" value="CAI5445025.1"/>
    <property type="molecule type" value="Genomic_DNA"/>
</dbReference>
<dbReference type="AlphaFoldDB" id="A0A9P1IHA6"/>
<feature type="compositionally biased region" description="Polar residues" evidence="1">
    <location>
        <begin position="149"/>
        <end position="172"/>
    </location>
</feature>
<proteinExistence type="predicted"/>
<dbReference type="Proteomes" id="UP001152747">
    <property type="component" value="Unassembled WGS sequence"/>
</dbReference>
<feature type="compositionally biased region" description="Polar residues" evidence="1">
    <location>
        <begin position="1"/>
        <end position="10"/>
    </location>
</feature>